<dbReference type="InterPro" id="IPR001537">
    <property type="entry name" value="SpoU_MeTrfase"/>
</dbReference>
<dbReference type="InterPro" id="IPR029026">
    <property type="entry name" value="tRNA_m1G_MTases_N"/>
</dbReference>
<dbReference type="InterPro" id="IPR029064">
    <property type="entry name" value="Ribosomal_eL30-like_sf"/>
</dbReference>
<protein>
    <submittedName>
        <fullName evidence="6">rRNA methylase</fullName>
    </submittedName>
</protein>
<keyword evidence="3" id="KW-0808">Transferase</keyword>
<dbReference type="GO" id="GO:0006396">
    <property type="term" value="P:RNA processing"/>
    <property type="evidence" value="ECO:0007669"/>
    <property type="project" value="InterPro"/>
</dbReference>
<dbReference type="SUPFAM" id="SSF75217">
    <property type="entry name" value="alpha/beta knot"/>
    <property type="match status" value="1"/>
</dbReference>
<comment type="similarity">
    <text evidence="1">Belongs to the class IV-like SAM-binding methyltransferase superfamily. RNA methyltransferase TrmH family.</text>
</comment>
<evidence type="ECO:0000259" key="4">
    <source>
        <dbReference type="Pfam" id="PF00588"/>
    </source>
</evidence>
<dbReference type="RefSeq" id="WP_129855320.1">
    <property type="nucleotide sequence ID" value="NZ_CP084315.1"/>
</dbReference>
<dbReference type="Pfam" id="PF22435">
    <property type="entry name" value="MRM3-like_sub_bind"/>
    <property type="match status" value="1"/>
</dbReference>
<dbReference type="Gene3D" id="3.30.1330.30">
    <property type="match status" value="1"/>
</dbReference>
<keyword evidence="2 6" id="KW-0489">Methyltransferase</keyword>
<dbReference type="InterPro" id="IPR051259">
    <property type="entry name" value="rRNA_Methyltransferase"/>
</dbReference>
<dbReference type="CDD" id="cd18095">
    <property type="entry name" value="SpoU-like_rRNA-MTase"/>
    <property type="match status" value="1"/>
</dbReference>
<gene>
    <name evidence="6" type="ORF">PG2011B_0744</name>
</gene>
<reference evidence="6 7" key="1">
    <citation type="journal article" date="2019" name="Appl. Environ. Microbiol.">
        <title>Dissecting the evolutionary development of the Bifidobacterium animalis species through comparative genomics analyses.</title>
        <authorList>
            <person name="Lugli G.A."/>
            <person name="Mancino W."/>
            <person name="Milani C."/>
            <person name="Duranti S."/>
            <person name="Mancabelli L."/>
            <person name="Napoli S."/>
            <person name="Mangifesta M."/>
            <person name="Viappiani A."/>
            <person name="Anzalone R."/>
            <person name="Longhi G."/>
            <person name="van Sinderen D."/>
            <person name="Ventura M."/>
            <person name="Turroni F."/>
        </authorList>
    </citation>
    <scope>NUCLEOTIDE SEQUENCE [LARGE SCALE GENOMIC DNA]</scope>
    <source>
        <strain evidence="6 7">2011B</strain>
    </source>
</reference>
<evidence type="ECO:0000256" key="3">
    <source>
        <dbReference type="ARBA" id="ARBA00022679"/>
    </source>
</evidence>
<dbReference type="SUPFAM" id="SSF55315">
    <property type="entry name" value="L30e-like"/>
    <property type="match status" value="1"/>
</dbReference>
<sequence>MGTARYAGGMPIDQQVLTNTKAERIRRISELTNRKHRQKAGKFLIEGPQCVREALTWQPQIIQDVYVRTDGADPDSPIASAALGKLAGEAMEERIHVHKMTQEVEHRVSHDAQGVFAVADLNSCRDLLGRVPQTPHPFLAAFWQMRDPGNAGTVIRSADAAGCDAVVLVGDCVDIFNPKVIRATTGSLFHLPVLAMDERAFFDLCRERDTTVLAADVYGTEGKPPVSLPDLLRNRELVEGSKAVLFGNEARGLTTELLDECAMSVSIPIYGKAESLNLGTSAAVMLTTLAMSSRIETMGSR</sequence>
<evidence type="ECO:0000313" key="6">
    <source>
        <dbReference type="EMBL" id="RYM95275.1"/>
    </source>
</evidence>
<feature type="domain" description="tRNA/rRNA methyltransferase SpoU type" evidence="4">
    <location>
        <begin position="141"/>
        <end position="286"/>
    </location>
</feature>
<dbReference type="Pfam" id="PF00588">
    <property type="entry name" value="SpoU_methylase"/>
    <property type="match status" value="1"/>
</dbReference>
<dbReference type="EMBL" id="RSCO01000020">
    <property type="protein sequence ID" value="RYM95275.1"/>
    <property type="molecule type" value="Genomic_DNA"/>
</dbReference>
<dbReference type="InterPro" id="IPR053888">
    <property type="entry name" value="MRM3-like_sub_bind"/>
</dbReference>
<proteinExistence type="inferred from homology"/>
<evidence type="ECO:0000313" key="7">
    <source>
        <dbReference type="Proteomes" id="UP000293613"/>
    </source>
</evidence>
<comment type="caution">
    <text evidence="6">The sequence shown here is derived from an EMBL/GenBank/DDBJ whole genome shotgun (WGS) entry which is preliminary data.</text>
</comment>
<name>A0A8B3RHX4_BIFAN</name>
<dbReference type="PANTHER" id="PTHR43191">
    <property type="entry name" value="RRNA METHYLTRANSFERASE 3"/>
    <property type="match status" value="1"/>
</dbReference>
<organism evidence="6 7">
    <name type="scientific">Bifidobacterium animalis subsp. lactis</name>
    <name type="common">Bifidobacterium lactis</name>
    <dbReference type="NCBI Taxonomy" id="302911"/>
    <lineage>
        <taxon>Bacteria</taxon>
        <taxon>Bacillati</taxon>
        <taxon>Actinomycetota</taxon>
        <taxon>Actinomycetes</taxon>
        <taxon>Bifidobacteriales</taxon>
        <taxon>Bifidobacteriaceae</taxon>
        <taxon>Bifidobacterium</taxon>
    </lineage>
</organism>
<dbReference type="GO" id="GO:0003723">
    <property type="term" value="F:RNA binding"/>
    <property type="evidence" value="ECO:0007669"/>
    <property type="project" value="InterPro"/>
</dbReference>
<evidence type="ECO:0000259" key="5">
    <source>
        <dbReference type="Pfam" id="PF22435"/>
    </source>
</evidence>
<dbReference type="AlphaFoldDB" id="A0A8B3RHX4"/>
<feature type="domain" description="MRM3-like substrate binding" evidence="5">
    <location>
        <begin position="23"/>
        <end position="109"/>
    </location>
</feature>
<evidence type="ECO:0000256" key="2">
    <source>
        <dbReference type="ARBA" id="ARBA00022603"/>
    </source>
</evidence>
<dbReference type="GO" id="GO:0032259">
    <property type="term" value="P:methylation"/>
    <property type="evidence" value="ECO:0007669"/>
    <property type="project" value="UniProtKB-KW"/>
</dbReference>
<evidence type="ECO:0000256" key="1">
    <source>
        <dbReference type="ARBA" id="ARBA00007228"/>
    </source>
</evidence>
<dbReference type="PANTHER" id="PTHR43191:SF2">
    <property type="entry name" value="RRNA METHYLTRANSFERASE 3, MITOCHONDRIAL"/>
    <property type="match status" value="1"/>
</dbReference>
<dbReference type="InterPro" id="IPR029028">
    <property type="entry name" value="Alpha/beta_knot_MTases"/>
</dbReference>
<dbReference type="Gene3D" id="3.40.1280.10">
    <property type="match status" value="1"/>
</dbReference>
<dbReference type="Proteomes" id="UP000293613">
    <property type="component" value="Unassembled WGS sequence"/>
</dbReference>
<accession>A0A8B3RHX4</accession>
<dbReference type="GO" id="GO:0008173">
    <property type="term" value="F:RNA methyltransferase activity"/>
    <property type="evidence" value="ECO:0007669"/>
    <property type="project" value="InterPro"/>
</dbReference>